<dbReference type="RefSeq" id="WP_307340482.1">
    <property type="nucleotide sequence ID" value="NZ_JAUSUD010000007.1"/>
</dbReference>
<dbReference type="Gene3D" id="3.30.360.10">
    <property type="entry name" value="Dihydrodipicolinate Reductase, domain 2"/>
    <property type="match status" value="1"/>
</dbReference>
<accession>A0ABT9ZFY5</accession>
<organism evidence="5 6">
    <name type="scientific">Metabacillus malikii</name>
    <dbReference type="NCBI Taxonomy" id="1504265"/>
    <lineage>
        <taxon>Bacteria</taxon>
        <taxon>Bacillati</taxon>
        <taxon>Bacillota</taxon>
        <taxon>Bacilli</taxon>
        <taxon>Bacillales</taxon>
        <taxon>Bacillaceae</taxon>
        <taxon>Metabacillus</taxon>
    </lineage>
</organism>
<dbReference type="Pfam" id="PF22725">
    <property type="entry name" value="GFO_IDH_MocA_C3"/>
    <property type="match status" value="1"/>
</dbReference>
<dbReference type="Proteomes" id="UP001234495">
    <property type="component" value="Unassembled WGS sequence"/>
</dbReference>
<keyword evidence="6" id="KW-1185">Reference proteome</keyword>
<evidence type="ECO:0000313" key="6">
    <source>
        <dbReference type="Proteomes" id="UP001234495"/>
    </source>
</evidence>
<evidence type="ECO:0000259" key="4">
    <source>
        <dbReference type="Pfam" id="PF22725"/>
    </source>
</evidence>
<evidence type="ECO:0000256" key="2">
    <source>
        <dbReference type="ARBA" id="ARBA00023002"/>
    </source>
</evidence>
<dbReference type="Gene3D" id="3.40.50.720">
    <property type="entry name" value="NAD(P)-binding Rossmann-like Domain"/>
    <property type="match status" value="1"/>
</dbReference>
<feature type="domain" description="GFO/IDH/MocA-like oxidoreductase" evidence="4">
    <location>
        <begin position="132"/>
        <end position="248"/>
    </location>
</feature>
<reference evidence="5 6" key="1">
    <citation type="submission" date="2023-07" db="EMBL/GenBank/DDBJ databases">
        <title>Genomic Encyclopedia of Type Strains, Phase IV (KMG-IV): sequencing the most valuable type-strain genomes for metagenomic binning, comparative biology and taxonomic classification.</title>
        <authorList>
            <person name="Goeker M."/>
        </authorList>
    </citation>
    <scope>NUCLEOTIDE SEQUENCE [LARGE SCALE GENOMIC DNA]</scope>
    <source>
        <strain evidence="5 6">DSM 29005</strain>
    </source>
</reference>
<protein>
    <submittedName>
        <fullName evidence="5">Dehydrogenase</fullName>
    </submittedName>
</protein>
<dbReference type="InterPro" id="IPR000683">
    <property type="entry name" value="Gfo/Idh/MocA-like_OxRdtase_N"/>
</dbReference>
<comment type="similarity">
    <text evidence="1">Belongs to the Gfo/Idh/MocA family.</text>
</comment>
<feature type="domain" description="Gfo/Idh/MocA-like oxidoreductase N-terminal" evidence="3">
    <location>
        <begin position="5"/>
        <end position="123"/>
    </location>
</feature>
<proteinExistence type="inferred from homology"/>
<name>A0ABT9ZFY5_9BACI</name>
<gene>
    <name evidence="5" type="ORF">J2S19_001962</name>
</gene>
<dbReference type="PANTHER" id="PTHR22604:SF105">
    <property type="entry name" value="TRANS-1,2-DIHYDROBENZENE-1,2-DIOL DEHYDROGENASE"/>
    <property type="match status" value="1"/>
</dbReference>
<dbReference type="Pfam" id="PF01408">
    <property type="entry name" value="GFO_IDH_MocA"/>
    <property type="match status" value="1"/>
</dbReference>
<dbReference type="InterPro" id="IPR050984">
    <property type="entry name" value="Gfo/Idh/MocA_domain"/>
</dbReference>
<dbReference type="SUPFAM" id="SSF51735">
    <property type="entry name" value="NAD(P)-binding Rossmann-fold domains"/>
    <property type="match status" value="1"/>
</dbReference>
<evidence type="ECO:0000259" key="3">
    <source>
        <dbReference type="Pfam" id="PF01408"/>
    </source>
</evidence>
<dbReference type="InterPro" id="IPR036291">
    <property type="entry name" value="NAD(P)-bd_dom_sf"/>
</dbReference>
<dbReference type="SUPFAM" id="SSF55347">
    <property type="entry name" value="Glyceraldehyde-3-phosphate dehydrogenase-like, C-terminal domain"/>
    <property type="match status" value="1"/>
</dbReference>
<comment type="caution">
    <text evidence="5">The sequence shown here is derived from an EMBL/GenBank/DDBJ whole genome shotgun (WGS) entry which is preliminary data.</text>
</comment>
<evidence type="ECO:0000313" key="5">
    <source>
        <dbReference type="EMBL" id="MDQ0230706.1"/>
    </source>
</evidence>
<dbReference type="InterPro" id="IPR055170">
    <property type="entry name" value="GFO_IDH_MocA-like_dom"/>
</dbReference>
<sequence>MGETINWGIMGTGWIAKQFTEDLTFANNGQAVAVGSRTLESAEKFASTHQIARAYGSYEELVQDKEIDAIYVATPHPFHKENVLTCLRAGKAVLCEKPFTMNASELEELVHYARENKLFLMEGMWTRFLPPIQKVNEWINSGKIGEVRLVKADFGFKMDWDPEHRLLNPNLGGGALLDAGIYPVSFAAMIFGANPEKIVSSSYIGETGVDEQFSIILQYPSGKTASLNGAVRVGLTNEAHIFGTNGHIHIPSFLNAKSATLHVNNEDPVTFTDDRESLGYAFEAEEVGRCILAGKTESSTISLNQSLGIMKILDEVRGQWGLTYPFE</sequence>
<evidence type="ECO:0000256" key="1">
    <source>
        <dbReference type="ARBA" id="ARBA00010928"/>
    </source>
</evidence>
<keyword evidence="2" id="KW-0560">Oxidoreductase</keyword>
<dbReference type="PANTHER" id="PTHR22604">
    <property type="entry name" value="OXIDOREDUCTASES"/>
    <property type="match status" value="1"/>
</dbReference>
<dbReference type="EMBL" id="JAUSUD010000007">
    <property type="protein sequence ID" value="MDQ0230706.1"/>
    <property type="molecule type" value="Genomic_DNA"/>
</dbReference>